<evidence type="ECO:0008006" key="8">
    <source>
        <dbReference type="Google" id="ProtNLM"/>
    </source>
</evidence>
<reference evidence="6 7" key="1">
    <citation type="submission" date="2020-03" db="EMBL/GenBank/DDBJ databases">
        <authorList>
            <person name="Zhang L."/>
            <person name="Han X."/>
            <person name="Chen Y."/>
            <person name="Yu Y."/>
        </authorList>
    </citation>
    <scope>NUCLEOTIDE SEQUENCE [LARGE SCALE GENOMIC DNA]</scope>
    <source>
        <strain evidence="6 7">A1254</strain>
        <plasmid evidence="7">pa1254_2</plasmid>
    </source>
</reference>
<feature type="transmembrane region" description="Helical" evidence="5">
    <location>
        <begin position="45"/>
        <end position="65"/>
    </location>
</feature>
<feature type="transmembrane region" description="Helical" evidence="5">
    <location>
        <begin position="20"/>
        <end position="39"/>
    </location>
</feature>
<organism evidence="6 7">
    <name type="scientific">Acinetobacter pittii</name>
    <name type="common">Acinetobacter genomosp. 3</name>
    <dbReference type="NCBI Taxonomy" id="48296"/>
    <lineage>
        <taxon>Bacteria</taxon>
        <taxon>Pseudomonadati</taxon>
        <taxon>Pseudomonadota</taxon>
        <taxon>Gammaproteobacteria</taxon>
        <taxon>Moraxellales</taxon>
        <taxon>Moraxellaceae</taxon>
        <taxon>Acinetobacter</taxon>
        <taxon>Acinetobacter calcoaceticus/baumannii complex</taxon>
    </lineage>
</organism>
<name>A0A6H0G0E4_ACIPI</name>
<keyword evidence="2 5" id="KW-0812">Transmembrane</keyword>
<gene>
    <name evidence="6" type="ORF">G8E09_19630</name>
</gene>
<accession>A0A6H0G0E4</accession>
<dbReference type="EMBL" id="CP049808">
    <property type="protein sequence ID" value="QIT20022.1"/>
    <property type="molecule type" value="Genomic_DNA"/>
</dbReference>
<evidence type="ECO:0000256" key="3">
    <source>
        <dbReference type="ARBA" id="ARBA00022989"/>
    </source>
</evidence>
<protein>
    <recommendedName>
        <fullName evidence="8">Conjugal transfer protein</fullName>
    </recommendedName>
</protein>
<proteinExistence type="predicted"/>
<dbReference type="InterPro" id="IPR007792">
    <property type="entry name" value="T4SS_VirB3/TrbD/AvhB"/>
</dbReference>
<evidence type="ECO:0000256" key="4">
    <source>
        <dbReference type="ARBA" id="ARBA00023136"/>
    </source>
</evidence>
<evidence type="ECO:0000256" key="5">
    <source>
        <dbReference type="SAM" id="Phobius"/>
    </source>
</evidence>
<dbReference type="Proteomes" id="UP000501692">
    <property type="component" value="Plasmid pA1254_2"/>
</dbReference>
<dbReference type="AlphaFoldDB" id="A0A6H0G0E4"/>
<comment type="subcellular location">
    <subcellularLocation>
        <location evidence="1">Membrane</location>
    </subcellularLocation>
</comment>
<evidence type="ECO:0000313" key="6">
    <source>
        <dbReference type="EMBL" id="QIT20022.1"/>
    </source>
</evidence>
<geneLocation type="plasmid" evidence="7">
    <name>pa1254_2</name>
</geneLocation>
<evidence type="ECO:0000256" key="2">
    <source>
        <dbReference type="ARBA" id="ARBA00022692"/>
    </source>
</evidence>
<dbReference type="Pfam" id="PF05101">
    <property type="entry name" value="VirB3"/>
    <property type="match status" value="1"/>
</dbReference>
<dbReference type="GO" id="GO:0016020">
    <property type="term" value="C:membrane"/>
    <property type="evidence" value="ECO:0007669"/>
    <property type="project" value="UniProtKB-SubCell"/>
</dbReference>
<keyword evidence="3 5" id="KW-1133">Transmembrane helix</keyword>
<keyword evidence="6" id="KW-0614">Plasmid</keyword>
<evidence type="ECO:0000313" key="7">
    <source>
        <dbReference type="Proteomes" id="UP000501692"/>
    </source>
</evidence>
<sequence>MEEKAIKEFASLNGLGRPAMIGGIPLKVGLFIIVVSVVISFIAQIFIGIMGFLTIVFAIPILLGIKAMTATDDHALRILWFEVKFFFKKLFAGKQIYGGKFYIVSSNNLKQDVAYYRKFTDVSLTKRKVEEIKD</sequence>
<keyword evidence="4 5" id="KW-0472">Membrane</keyword>
<evidence type="ECO:0000256" key="1">
    <source>
        <dbReference type="ARBA" id="ARBA00004370"/>
    </source>
</evidence>
<dbReference type="RefSeq" id="WP_167564506.1">
    <property type="nucleotide sequence ID" value="NZ_CP049808.1"/>
</dbReference>